<gene>
    <name evidence="2" type="ORF">WJX84_002808</name>
</gene>
<sequence length="830" mass="88468">MVLCRDLELARKSDPNPDPAGAPGMCLHGGQASRPFWVSVMNPVFENGELVLEFSFKNPCNQGSSNFSREEARPLGYLGEFLFSVHVHINQPQLSQRDWKLLNKWLLGARLDDLKALSPAFKQAVLDWARAMPSLIVGQNRVPEGEPGVTDDGWRRWTHDAINKLMSQYQRPLGSLPHQIMACLKQAHYTLGAGGFDGEGSTGFGRPSVSRPPARSLEPPTPQLTNSSTTGSDKRPRGSQGRSNSQTRTHSTAPNLAAKSPASPSEYASTLNSPADSFLEQRQDTESRTGARQDGVRRSARTRASQHAAGLRRPFPSKDFSDISEESLAAFEPCEDADMALQACFTTSHQGNEARGSLDSDAGQGSQVLLGGLGRQAIQRSSGGVTIAGNASWVGCRLPPDLLDISAEAFPAFKRQRTIWAGPPASALELHKTLDHLENNRMAFADVAGDAPQAATLSDHLDDLFGLKGPSALIANAAASADPAGPLDLAGSDLPPSIQLTSPYAGDQLTGTDASPGMNGSSYGNPSTLQETGPTYRSSWPLPAVHGAGEQGATGGDGRGPWHHGPPIHSELTTKWSQTCTKIDDLELPHPTDFDPFGDILDGGFLEPLPSAPAVPPTAPSPPLRLHLQQLSDRQPQRGLEGYLRLSSPQAPSPLPLEVGARMGSGISRHHDIGRRPPRNAATPPGFGSRVVSGCMTSAAMAAHEELMGLPLVSGPRTRSIASPIVRQGPAILRSRPKSTGPACLASPNTQHIMFQEPRRHSSASMGASDMWLAQATTRQGLQEELQHRGSHPLSGLELEADPFSPRHSSLSWGTVEAIAAGYVPGLEGE</sequence>
<name>A0AAW1TBA2_9CHLO</name>
<accession>A0AAW1TBA2</accession>
<feature type="compositionally biased region" description="Basic and acidic residues" evidence="1">
    <location>
        <begin position="279"/>
        <end position="297"/>
    </location>
</feature>
<dbReference type="Proteomes" id="UP001485043">
    <property type="component" value="Unassembled WGS sequence"/>
</dbReference>
<dbReference type="EMBL" id="JALJOV010000166">
    <property type="protein sequence ID" value="KAK9866377.1"/>
    <property type="molecule type" value="Genomic_DNA"/>
</dbReference>
<feature type="compositionally biased region" description="Polar residues" evidence="1">
    <location>
        <begin position="509"/>
        <end position="538"/>
    </location>
</feature>
<evidence type="ECO:0000256" key="1">
    <source>
        <dbReference type="SAM" id="MobiDB-lite"/>
    </source>
</evidence>
<evidence type="ECO:0000313" key="2">
    <source>
        <dbReference type="EMBL" id="KAK9866377.1"/>
    </source>
</evidence>
<dbReference type="AlphaFoldDB" id="A0AAW1TBA2"/>
<reference evidence="2 3" key="1">
    <citation type="journal article" date="2024" name="Nat. Commun.">
        <title>Phylogenomics reveals the evolutionary origins of lichenization in chlorophyte algae.</title>
        <authorList>
            <person name="Puginier C."/>
            <person name="Libourel C."/>
            <person name="Otte J."/>
            <person name="Skaloud P."/>
            <person name="Haon M."/>
            <person name="Grisel S."/>
            <person name="Petersen M."/>
            <person name="Berrin J.G."/>
            <person name="Delaux P.M."/>
            <person name="Dal Grande F."/>
            <person name="Keller J."/>
        </authorList>
    </citation>
    <scope>NUCLEOTIDE SEQUENCE [LARGE SCALE GENOMIC DNA]</scope>
    <source>
        <strain evidence="2 3">SAG 2523</strain>
    </source>
</reference>
<feature type="compositionally biased region" description="Polar residues" evidence="1">
    <location>
        <begin position="262"/>
        <end position="275"/>
    </location>
</feature>
<proteinExistence type="predicted"/>
<feature type="region of interest" description="Disordered" evidence="1">
    <location>
        <begin position="487"/>
        <end position="560"/>
    </location>
</feature>
<feature type="region of interest" description="Disordered" evidence="1">
    <location>
        <begin position="198"/>
        <end position="319"/>
    </location>
</feature>
<feature type="compositionally biased region" description="Gly residues" evidence="1">
    <location>
        <begin position="549"/>
        <end position="559"/>
    </location>
</feature>
<protein>
    <submittedName>
        <fullName evidence="2">Uncharacterized protein</fullName>
    </submittedName>
</protein>
<organism evidence="2 3">
    <name type="scientific">Apatococcus fuscideae</name>
    <dbReference type="NCBI Taxonomy" id="2026836"/>
    <lineage>
        <taxon>Eukaryota</taxon>
        <taxon>Viridiplantae</taxon>
        <taxon>Chlorophyta</taxon>
        <taxon>core chlorophytes</taxon>
        <taxon>Trebouxiophyceae</taxon>
        <taxon>Chlorellales</taxon>
        <taxon>Chlorellaceae</taxon>
        <taxon>Apatococcus</taxon>
    </lineage>
</organism>
<feature type="compositionally biased region" description="Polar residues" evidence="1">
    <location>
        <begin position="240"/>
        <end position="254"/>
    </location>
</feature>
<keyword evidence="3" id="KW-1185">Reference proteome</keyword>
<comment type="caution">
    <text evidence="2">The sequence shown here is derived from an EMBL/GenBank/DDBJ whole genome shotgun (WGS) entry which is preliminary data.</text>
</comment>
<evidence type="ECO:0000313" key="3">
    <source>
        <dbReference type="Proteomes" id="UP001485043"/>
    </source>
</evidence>